<reference evidence="11 12" key="1">
    <citation type="submission" date="2023-08" db="EMBL/GenBank/DDBJ databases">
        <title>Rhodoferax potami sp. nov. and Rhodoferax mekongensis sp. nov., isolated from the Mekong River in Thailand.</title>
        <authorList>
            <person name="Kitikhun S."/>
            <person name="Charoenyingcharoen P."/>
            <person name="Siriarchawattana P."/>
            <person name="Likhitrattanapisal S."/>
            <person name="Nilsakha T."/>
            <person name="Chanpet A."/>
            <person name="Rattanawaree P."/>
            <person name="Ingsriswang S."/>
        </authorList>
    </citation>
    <scope>NUCLEOTIDE SEQUENCE [LARGE SCALE GENOMIC DNA]</scope>
    <source>
        <strain evidence="11 12">TBRC 17660</strain>
    </source>
</reference>
<protein>
    <submittedName>
        <fullName evidence="11">FAD-dependent oxidoreductase</fullName>
    </submittedName>
</protein>
<dbReference type="InterPro" id="IPR029063">
    <property type="entry name" value="SAM-dependent_MTases_sf"/>
</dbReference>
<evidence type="ECO:0000256" key="5">
    <source>
        <dbReference type="ARBA" id="ARBA00022691"/>
    </source>
</evidence>
<comment type="caution">
    <text evidence="11">The sequence shown here is derived from an EMBL/GenBank/DDBJ whole genome shotgun (WGS) entry which is preliminary data.</text>
</comment>
<keyword evidence="2" id="KW-0489">Methyltransferase</keyword>
<dbReference type="RefSeq" id="WP_313876116.1">
    <property type="nucleotide sequence ID" value="NZ_JAVBIK010000001.1"/>
</dbReference>
<keyword evidence="9" id="KW-0511">Multifunctional enzyme</keyword>
<dbReference type="Proteomes" id="UP001321700">
    <property type="component" value="Unassembled WGS sequence"/>
</dbReference>
<evidence type="ECO:0000313" key="11">
    <source>
        <dbReference type="EMBL" id="MDT7520526.1"/>
    </source>
</evidence>
<keyword evidence="12" id="KW-1185">Reference proteome</keyword>
<evidence type="ECO:0000256" key="9">
    <source>
        <dbReference type="ARBA" id="ARBA00023268"/>
    </source>
</evidence>
<keyword evidence="6" id="KW-0819">tRNA processing</keyword>
<name>A0ABU3KRT7_9BURK</name>
<evidence type="ECO:0000259" key="10">
    <source>
        <dbReference type="Pfam" id="PF01266"/>
    </source>
</evidence>
<feature type="domain" description="FAD dependent oxidoreductase" evidence="10">
    <location>
        <begin position="316"/>
        <end position="553"/>
    </location>
</feature>
<evidence type="ECO:0000256" key="3">
    <source>
        <dbReference type="ARBA" id="ARBA00022630"/>
    </source>
</evidence>
<keyword evidence="1" id="KW-0963">Cytoplasm</keyword>
<keyword evidence="7" id="KW-0274">FAD</keyword>
<dbReference type="Gene3D" id="3.30.9.10">
    <property type="entry name" value="D-Amino Acid Oxidase, subunit A, domain 2"/>
    <property type="match status" value="2"/>
</dbReference>
<evidence type="ECO:0000256" key="8">
    <source>
        <dbReference type="ARBA" id="ARBA00023002"/>
    </source>
</evidence>
<evidence type="ECO:0000256" key="1">
    <source>
        <dbReference type="ARBA" id="ARBA00022490"/>
    </source>
</evidence>
<dbReference type="EMBL" id="JAVBIK010000001">
    <property type="protein sequence ID" value="MDT7520526.1"/>
    <property type="molecule type" value="Genomic_DNA"/>
</dbReference>
<evidence type="ECO:0000256" key="2">
    <source>
        <dbReference type="ARBA" id="ARBA00022603"/>
    </source>
</evidence>
<dbReference type="InterPro" id="IPR006076">
    <property type="entry name" value="FAD-dep_OxRdtase"/>
</dbReference>
<dbReference type="Gene3D" id="3.40.50.150">
    <property type="entry name" value="Vaccinia Virus protein VP39"/>
    <property type="match status" value="1"/>
</dbReference>
<evidence type="ECO:0000313" key="12">
    <source>
        <dbReference type="Proteomes" id="UP001321700"/>
    </source>
</evidence>
<accession>A0ABU3KRT7</accession>
<dbReference type="Pfam" id="PF01266">
    <property type="entry name" value="DAO"/>
    <property type="match status" value="2"/>
</dbReference>
<evidence type="ECO:0000256" key="4">
    <source>
        <dbReference type="ARBA" id="ARBA00022679"/>
    </source>
</evidence>
<dbReference type="SUPFAM" id="SSF51905">
    <property type="entry name" value="FAD/NAD(P)-binding domain"/>
    <property type="match status" value="1"/>
</dbReference>
<evidence type="ECO:0000256" key="6">
    <source>
        <dbReference type="ARBA" id="ARBA00022694"/>
    </source>
</evidence>
<organism evidence="11 12">
    <name type="scientific">Rhodoferax potami</name>
    <dbReference type="NCBI Taxonomy" id="3068338"/>
    <lineage>
        <taxon>Bacteria</taxon>
        <taxon>Pseudomonadati</taxon>
        <taxon>Pseudomonadota</taxon>
        <taxon>Betaproteobacteria</taxon>
        <taxon>Burkholderiales</taxon>
        <taxon>Comamonadaceae</taxon>
        <taxon>Rhodoferax</taxon>
    </lineage>
</organism>
<dbReference type="PANTHER" id="PTHR13847:SF283">
    <property type="entry name" value="TRNA 5-METHYLAMINOMETHYL-2-THIOURIDINE BIOSYNTHESIS BIFUNCTIONAL PROTEIN MNMC"/>
    <property type="match status" value="1"/>
</dbReference>
<keyword evidence="3" id="KW-0285">Flavoprotein</keyword>
<gene>
    <name evidence="11" type="ORF">RAE19_17720</name>
</gene>
<dbReference type="Gene3D" id="3.50.50.60">
    <property type="entry name" value="FAD/NAD(P)-binding domain"/>
    <property type="match status" value="2"/>
</dbReference>
<keyword evidence="8" id="KW-0560">Oxidoreductase</keyword>
<keyword evidence="5" id="KW-0949">S-adenosyl-L-methionine</keyword>
<dbReference type="PANTHER" id="PTHR13847">
    <property type="entry name" value="SARCOSINE DEHYDROGENASE-RELATED"/>
    <property type="match status" value="1"/>
</dbReference>
<feature type="domain" description="FAD dependent oxidoreductase" evidence="10">
    <location>
        <begin position="218"/>
        <end position="314"/>
    </location>
</feature>
<dbReference type="InterPro" id="IPR036188">
    <property type="entry name" value="FAD/NAD-bd_sf"/>
</dbReference>
<evidence type="ECO:0000256" key="7">
    <source>
        <dbReference type="ARBA" id="ARBA00022827"/>
    </source>
</evidence>
<sequence length="588" mass="63141">MPDSNACAADSAHSGLPDAWAHRAAWTILDTDFQQAHRFVATWRAWRADPARPVMLHYVGHISPDGLDLLRRELAVTESDADDLYLSLLHELQDRDASIHRILLDRGQVSLTLSIDDSHTFLGDHKLFANTVWFSAGANLWSKWTAKALSRLCARGATLQAQLPPDAPVEWLLEAGFVRCSSVLATGTVNATFDPPWPLGSKEPPLAPEVLATAPSCCVVGAGISGASVAYALARRGWQVTVLEAAVHAAAGASGLPVGLVVPHVSADDSPRSRLSRVGAKLMLQHCKDLLQGGEEWALSGVLEHRFSEGPDRLHHAAAWVKPAALVKAWLQHPNITVHYAKPVARLQRNGDRWSLRGQDGSPLAEAKVVVLATAFATRTLLEAEGMQVHRAPSLHLTLGDLQAVHGTASTGPMPQHTESPAWSHPHNGHGCFIPSVPGPAGPFWLAGSGFEPDSTPTPESLAQHRLAPLVEQHRANLERLQTLLPEAAGATAPLFLGGQVNGWSGTRCVTHDRLPLAGPVDSSGLNGLWMHVGMGARGLTFSALGAEMIAARICHEPWPVESALAKSMDAQRLRKRRAVREVESDST</sequence>
<keyword evidence="4" id="KW-0808">Transferase</keyword>
<proteinExistence type="predicted"/>